<evidence type="ECO:0000313" key="1">
    <source>
        <dbReference type="EMBL" id="AHH07224.1"/>
    </source>
</evidence>
<organism evidence="1">
    <name type="scientific">Borrelia crocidurae DOU</name>
    <dbReference type="NCBI Taxonomy" id="1293575"/>
    <lineage>
        <taxon>Bacteria</taxon>
        <taxon>Pseudomonadati</taxon>
        <taxon>Spirochaetota</taxon>
        <taxon>Spirochaetia</taxon>
        <taxon>Spirochaetales</taxon>
        <taxon>Borreliaceae</taxon>
        <taxon>Borrelia</taxon>
    </lineage>
</organism>
<dbReference type="HOGENOM" id="CLU_3096246_0_0_12"/>
<dbReference type="EMBL" id="CP004306">
    <property type="protein sequence ID" value="AHH07224.1"/>
    <property type="molecule type" value="Genomic_DNA"/>
</dbReference>
<sequence length="51" mass="5921">MRFKRMDLLVGGLEESFENRFLKSSVRLSSDFLDIFISFGENVRECIGVEC</sequence>
<reference evidence="1" key="1">
    <citation type="submission" date="2013-02" db="EMBL/GenBank/DDBJ databases">
        <title>Comparative genomics of Borrelia species.</title>
        <authorList>
            <person name="Schwan T.G."/>
            <person name="Raffel S.J."/>
            <person name="Porcella S.F."/>
        </authorList>
    </citation>
    <scope>NUCLEOTIDE SEQUENCE</scope>
    <source>
        <strain evidence="1">DOU</strain>
        <plasmid evidence="1">unnamed</plasmid>
    </source>
</reference>
<protein>
    <submittedName>
        <fullName evidence="1">Variable outer membrane protein</fullName>
    </submittedName>
</protein>
<accession>W5SJA5</accession>
<gene>
    <name evidence="1" type="ORF">BCD_1158</name>
</gene>
<geneLocation type="plasmid" evidence="1">
    <name>unnamed</name>
</geneLocation>
<dbReference type="AlphaFoldDB" id="W5SJA5"/>
<keyword evidence="1" id="KW-0614">Plasmid</keyword>
<proteinExistence type="predicted"/>
<name>W5SJA5_9SPIR</name>